<keyword evidence="5 11" id="KW-0418">Kinase</keyword>
<evidence type="ECO:0000256" key="5">
    <source>
        <dbReference type="ARBA" id="ARBA00022777"/>
    </source>
</evidence>
<protein>
    <recommendedName>
        <fullName evidence="1">non-specific serine/threonine protein kinase</fullName>
        <ecNumber evidence="1">2.7.11.1</ecNumber>
    </recommendedName>
</protein>
<evidence type="ECO:0000256" key="2">
    <source>
        <dbReference type="ARBA" id="ARBA00022527"/>
    </source>
</evidence>
<evidence type="ECO:0000259" key="10">
    <source>
        <dbReference type="PROSITE" id="PS50011"/>
    </source>
</evidence>
<dbReference type="SMART" id="SM00220">
    <property type="entry name" value="S_TKc"/>
    <property type="match status" value="1"/>
</dbReference>
<comment type="caution">
    <text evidence="11">The sequence shown here is derived from an EMBL/GenBank/DDBJ whole genome shotgun (WGS) entry which is preliminary data.</text>
</comment>
<dbReference type="Gene3D" id="3.30.200.20">
    <property type="entry name" value="Phosphorylase Kinase, domain 1"/>
    <property type="match status" value="1"/>
</dbReference>
<dbReference type="EC" id="2.7.11.1" evidence="1"/>
<keyword evidence="3 11" id="KW-0808">Transferase</keyword>
<dbReference type="CDD" id="cd14014">
    <property type="entry name" value="STKc_PknB_like"/>
    <property type="match status" value="1"/>
</dbReference>
<dbReference type="RefSeq" id="WP_379587531.1">
    <property type="nucleotide sequence ID" value="NZ_JBHSQW010000044.1"/>
</dbReference>
<evidence type="ECO:0000256" key="4">
    <source>
        <dbReference type="ARBA" id="ARBA00022741"/>
    </source>
</evidence>
<evidence type="ECO:0000313" key="12">
    <source>
        <dbReference type="Proteomes" id="UP001596302"/>
    </source>
</evidence>
<feature type="region of interest" description="Disordered" evidence="8">
    <location>
        <begin position="320"/>
        <end position="339"/>
    </location>
</feature>
<evidence type="ECO:0000256" key="1">
    <source>
        <dbReference type="ARBA" id="ARBA00012513"/>
    </source>
</evidence>
<gene>
    <name evidence="11" type="ORF">ACFQE5_21165</name>
</gene>
<accession>A0ABW1J7R9</accession>
<dbReference type="PROSITE" id="PS00108">
    <property type="entry name" value="PROTEIN_KINASE_ST"/>
    <property type="match status" value="1"/>
</dbReference>
<dbReference type="SUPFAM" id="SSF56112">
    <property type="entry name" value="Protein kinase-like (PK-like)"/>
    <property type="match status" value="1"/>
</dbReference>
<evidence type="ECO:0000256" key="9">
    <source>
        <dbReference type="SAM" id="Phobius"/>
    </source>
</evidence>
<keyword evidence="2" id="KW-0723">Serine/threonine-protein kinase</keyword>
<dbReference type="Pfam" id="PF00069">
    <property type="entry name" value="Pkinase"/>
    <property type="match status" value="1"/>
</dbReference>
<keyword evidence="9" id="KW-0812">Transmembrane</keyword>
<keyword evidence="9" id="KW-1133">Transmembrane helix</keyword>
<evidence type="ECO:0000256" key="8">
    <source>
        <dbReference type="SAM" id="MobiDB-lite"/>
    </source>
</evidence>
<feature type="region of interest" description="Disordered" evidence="8">
    <location>
        <begin position="283"/>
        <end position="303"/>
    </location>
</feature>
<feature type="region of interest" description="Disordered" evidence="8">
    <location>
        <begin position="376"/>
        <end position="428"/>
    </location>
</feature>
<dbReference type="InterPro" id="IPR000719">
    <property type="entry name" value="Prot_kinase_dom"/>
</dbReference>
<feature type="domain" description="Protein kinase" evidence="10">
    <location>
        <begin position="15"/>
        <end position="276"/>
    </location>
</feature>
<feature type="binding site" evidence="7">
    <location>
        <position position="44"/>
    </location>
    <ligand>
        <name>ATP</name>
        <dbReference type="ChEBI" id="CHEBI:30616"/>
    </ligand>
</feature>
<feature type="compositionally biased region" description="Low complexity" evidence="8">
    <location>
        <begin position="385"/>
        <end position="422"/>
    </location>
</feature>
<dbReference type="InterPro" id="IPR017441">
    <property type="entry name" value="Protein_kinase_ATP_BS"/>
</dbReference>
<dbReference type="Proteomes" id="UP001596302">
    <property type="component" value="Unassembled WGS sequence"/>
</dbReference>
<dbReference type="Gene3D" id="1.10.510.10">
    <property type="entry name" value="Transferase(Phosphotransferase) domain 1"/>
    <property type="match status" value="1"/>
</dbReference>
<organism evidence="11 12">
    <name type="scientific">Pseudonocardia hispaniensis</name>
    <dbReference type="NCBI Taxonomy" id="904933"/>
    <lineage>
        <taxon>Bacteria</taxon>
        <taxon>Bacillati</taxon>
        <taxon>Actinomycetota</taxon>
        <taxon>Actinomycetes</taxon>
        <taxon>Pseudonocardiales</taxon>
        <taxon>Pseudonocardiaceae</taxon>
        <taxon>Pseudonocardia</taxon>
    </lineage>
</organism>
<reference evidence="12" key="1">
    <citation type="journal article" date="2019" name="Int. J. Syst. Evol. Microbiol.">
        <title>The Global Catalogue of Microorganisms (GCM) 10K type strain sequencing project: providing services to taxonomists for standard genome sequencing and annotation.</title>
        <authorList>
            <consortium name="The Broad Institute Genomics Platform"/>
            <consortium name="The Broad Institute Genome Sequencing Center for Infectious Disease"/>
            <person name="Wu L."/>
            <person name="Ma J."/>
        </authorList>
    </citation>
    <scope>NUCLEOTIDE SEQUENCE [LARGE SCALE GENOMIC DNA]</scope>
    <source>
        <strain evidence="12">CCM 8391</strain>
    </source>
</reference>
<evidence type="ECO:0000256" key="6">
    <source>
        <dbReference type="ARBA" id="ARBA00022840"/>
    </source>
</evidence>
<proteinExistence type="predicted"/>
<dbReference type="PROSITE" id="PS50011">
    <property type="entry name" value="PROTEIN_KINASE_DOM"/>
    <property type="match status" value="1"/>
</dbReference>
<name>A0ABW1J7R9_9PSEU</name>
<dbReference type="EMBL" id="JBHSQW010000044">
    <property type="protein sequence ID" value="MFC5996722.1"/>
    <property type="molecule type" value="Genomic_DNA"/>
</dbReference>
<feature type="transmembrane region" description="Helical" evidence="9">
    <location>
        <begin position="347"/>
        <end position="368"/>
    </location>
</feature>
<dbReference type="PANTHER" id="PTHR43289:SF6">
    <property type="entry name" value="SERINE_THREONINE-PROTEIN KINASE NEKL-3"/>
    <property type="match status" value="1"/>
</dbReference>
<keyword evidence="9" id="KW-0472">Membrane</keyword>
<keyword evidence="4 7" id="KW-0547">Nucleotide-binding</keyword>
<keyword evidence="6 7" id="KW-0067">ATP-binding</keyword>
<evidence type="ECO:0000313" key="11">
    <source>
        <dbReference type="EMBL" id="MFC5996722.1"/>
    </source>
</evidence>
<dbReference type="GO" id="GO:0004674">
    <property type="term" value="F:protein serine/threonine kinase activity"/>
    <property type="evidence" value="ECO:0007669"/>
    <property type="project" value="UniProtKB-EC"/>
</dbReference>
<sequence>MSPTDSDAPRIGNRYRLDERIGAGAMGAVWRGTDELLNRTVAIKELIAATSPGTSGGEALEEARQRILREGRIGARLQHPHVISMFDVVVHDDRPWLVMEYLPSRSLAAVLAEKGPLPPLEVAAVGRQVADGLVAAHSAGVVHRDIKPGNVLIAEDGRAKITDFGVSRAVDDVQLTRTGMIAGTPAFLAPEVARGQQPTSASDIFALGATLYASVEGEPPFGLDDNAYALLHKVATGAVRPPTEAGPLTALLMRLLASDPESRPTAAQARDVLAAVAASRLPTGPAVEGDPESPAEPGPAIPVPAQLNARTLTEIEVPAAAFTGPPPNPAGAPAAPNRADRRRRLRIPVLIGSLVLLVIATGVVIGILRSSDGVAASEVPPLAGPPSATSAAPATGAGAPTRAPTTGPTLPLTTTPSPAVTTEPSGQVAPGDAVAFVQRYYGLLPANVDQAFALLGPGAQAQSGGIEGFRRFYDQLSAVAVESARSTGANAVQATIVFTRRDGVTTREPYRFIVGTGSEGNQLIQSFSRT</sequence>
<keyword evidence="12" id="KW-1185">Reference proteome</keyword>
<evidence type="ECO:0000256" key="3">
    <source>
        <dbReference type="ARBA" id="ARBA00022679"/>
    </source>
</evidence>
<dbReference type="PANTHER" id="PTHR43289">
    <property type="entry name" value="MITOGEN-ACTIVATED PROTEIN KINASE KINASE KINASE 20-RELATED"/>
    <property type="match status" value="1"/>
</dbReference>
<dbReference type="InterPro" id="IPR011009">
    <property type="entry name" value="Kinase-like_dom_sf"/>
</dbReference>
<dbReference type="PROSITE" id="PS00107">
    <property type="entry name" value="PROTEIN_KINASE_ATP"/>
    <property type="match status" value="1"/>
</dbReference>
<evidence type="ECO:0000256" key="7">
    <source>
        <dbReference type="PROSITE-ProRule" id="PRU10141"/>
    </source>
</evidence>
<dbReference type="InterPro" id="IPR008271">
    <property type="entry name" value="Ser/Thr_kinase_AS"/>
</dbReference>